<dbReference type="InterPro" id="IPR034182">
    <property type="entry name" value="Kexin/furin"/>
</dbReference>
<evidence type="ECO:0000256" key="11">
    <source>
        <dbReference type="ARBA" id="ARBA00023157"/>
    </source>
</evidence>
<keyword evidence="17" id="KW-0812">Transmembrane</keyword>
<evidence type="ECO:0000256" key="10">
    <source>
        <dbReference type="ARBA" id="ARBA00023145"/>
    </source>
</evidence>
<dbReference type="CDD" id="cd00064">
    <property type="entry name" value="FU"/>
    <property type="match status" value="3"/>
</dbReference>
<dbReference type="InterPro" id="IPR000209">
    <property type="entry name" value="Peptidase_S8/S53_dom"/>
</dbReference>
<dbReference type="GO" id="GO:0005802">
    <property type="term" value="C:trans-Golgi network"/>
    <property type="evidence" value="ECO:0007669"/>
    <property type="project" value="TreeGrafter"/>
</dbReference>
<dbReference type="PANTHER" id="PTHR42884">
    <property type="entry name" value="PROPROTEIN CONVERTASE SUBTILISIN/KEXIN-RELATED"/>
    <property type="match status" value="1"/>
</dbReference>
<keyword evidence="12" id="KW-0325">Glycoprotein</keyword>
<feature type="transmembrane region" description="Helical" evidence="17">
    <location>
        <begin position="963"/>
        <end position="988"/>
    </location>
</feature>
<dbReference type="SUPFAM" id="SSF57184">
    <property type="entry name" value="Growth factor receptor domain"/>
    <property type="match status" value="2"/>
</dbReference>
<dbReference type="Pfam" id="PF00082">
    <property type="entry name" value="Peptidase_S8"/>
    <property type="match status" value="1"/>
</dbReference>
<feature type="domain" description="P/Homo B" evidence="19">
    <location>
        <begin position="537"/>
        <end position="673"/>
    </location>
</feature>
<dbReference type="GO" id="GO:0000139">
    <property type="term" value="C:Golgi membrane"/>
    <property type="evidence" value="ECO:0007669"/>
    <property type="project" value="TreeGrafter"/>
</dbReference>
<keyword evidence="11 14" id="KW-1015">Disulfide bond</keyword>
<dbReference type="Proteomes" id="UP000515154">
    <property type="component" value="Linkage group LG3"/>
</dbReference>
<dbReference type="Gene3D" id="3.40.50.200">
    <property type="entry name" value="Peptidase S8/S53 domain"/>
    <property type="match status" value="1"/>
</dbReference>
<dbReference type="SUPFAM" id="SSF54897">
    <property type="entry name" value="Protease propeptides/inhibitors"/>
    <property type="match status" value="1"/>
</dbReference>
<dbReference type="InterPro" id="IPR032815">
    <property type="entry name" value="S8_pro-domain"/>
</dbReference>
<dbReference type="FunFam" id="2.60.120.260:FF:000006">
    <property type="entry name" value="Proprotein convertase subtilisin/kexin type 5"/>
    <property type="match status" value="1"/>
</dbReference>
<evidence type="ECO:0000256" key="1">
    <source>
        <dbReference type="ARBA" id="ARBA00001913"/>
    </source>
</evidence>
<feature type="compositionally biased region" description="Basic and acidic residues" evidence="16">
    <location>
        <begin position="270"/>
        <end position="287"/>
    </location>
</feature>
<comment type="cofactor">
    <cofactor evidence="1">
        <name>Ca(2+)</name>
        <dbReference type="ChEBI" id="CHEBI:29108"/>
    </cofactor>
</comment>
<dbReference type="SMART" id="SM00261">
    <property type="entry name" value="FU"/>
    <property type="match status" value="5"/>
</dbReference>
<evidence type="ECO:0000256" key="4">
    <source>
        <dbReference type="ARBA" id="ARBA00022670"/>
    </source>
</evidence>
<dbReference type="FunFam" id="3.40.50.200:FF:000001">
    <property type="entry name" value="Furin 2, isoform B"/>
    <property type="match status" value="1"/>
</dbReference>
<reference evidence="21" key="1">
    <citation type="submission" date="2025-08" db="UniProtKB">
        <authorList>
            <consortium name="RefSeq"/>
        </authorList>
    </citation>
    <scope>IDENTIFICATION</scope>
</reference>
<feature type="region of interest" description="Disordered" evidence="16">
    <location>
        <begin position="254"/>
        <end position="287"/>
    </location>
</feature>
<comment type="similarity">
    <text evidence="3">Belongs to the peptidase S8 family. Furin subfamily.</text>
</comment>
<keyword evidence="8 15" id="KW-0720">Serine protease</keyword>
<gene>
    <name evidence="21" type="primary">LOC115209954</name>
</gene>
<dbReference type="CDD" id="cd04059">
    <property type="entry name" value="Peptidases_S8_Protein_convertases_Kexins_Furin-like"/>
    <property type="match status" value="1"/>
</dbReference>
<dbReference type="PRINTS" id="PR00723">
    <property type="entry name" value="SUBTILISIN"/>
</dbReference>
<dbReference type="Gene3D" id="2.10.220.10">
    <property type="entry name" value="Hormone Receptor, Insulin-like Growth Factor Receptor 1, Chain A, domain 2"/>
    <property type="match status" value="3"/>
</dbReference>
<dbReference type="InterPro" id="IPR002884">
    <property type="entry name" value="P_dom"/>
</dbReference>
<evidence type="ECO:0000313" key="21">
    <source>
        <dbReference type="RefSeq" id="XP_036356826.1"/>
    </source>
</evidence>
<dbReference type="SUPFAM" id="SSF49785">
    <property type="entry name" value="Galactose-binding domain-like"/>
    <property type="match status" value="1"/>
</dbReference>
<evidence type="ECO:0000256" key="17">
    <source>
        <dbReference type="SAM" id="Phobius"/>
    </source>
</evidence>
<dbReference type="PROSITE" id="PS51892">
    <property type="entry name" value="SUBTILASE"/>
    <property type="match status" value="1"/>
</dbReference>
<name>A0A7E6EMF9_9MOLL</name>
<accession>A0A7E6EMF9</accession>
<proteinExistence type="inferred from homology"/>
<evidence type="ECO:0000256" key="7">
    <source>
        <dbReference type="ARBA" id="ARBA00022801"/>
    </source>
</evidence>
<keyword evidence="7 15" id="KW-0378">Hydrolase</keyword>
<feature type="repeat" description="TNFR-Cys" evidence="14">
    <location>
        <begin position="787"/>
        <end position="832"/>
    </location>
</feature>
<dbReference type="InterPro" id="IPR015500">
    <property type="entry name" value="Peptidase_S8_subtilisin-rel"/>
</dbReference>
<dbReference type="GO" id="GO:0004252">
    <property type="term" value="F:serine-type endopeptidase activity"/>
    <property type="evidence" value="ECO:0007669"/>
    <property type="project" value="UniProtKB-UniRule"/>
</dbReference>
<feature type="active site" description="Charge relay system" evidence="13 15">
    <location>
        <position position="247"/>
    </location>
</feature>
<feature type="active site" description="Charge relay system" evidence="13 15">
    <location>
        <position position="288"/>
    </location>
</feature>
<sequence>MCNKMPLYVKQQERNTNNNTTTNTMVNATAVGTAGKVVHSNSKQHQQKQSLQHQHHHYHHQQQQHRCRAAHVKQAFKHEPSYPFLLSPPSRYCENIFRRLMSLCFILLVVLVRNSACNFINQVAVHIEGGVQNADRVAKEHGFKNLGQIGSLTDKYLFEHSGIAKRSLSPSHTHLQKLSKDQNVIWFEQQIAKRRTKRDFAVEKVNDPFFPKQWYFHGGGHGGYDMNVMPAWQMGYTGKGIVISILDDGIEKDHPDLKKNYDPRASYDVNGKDPDPTPRYDATDENRHGTRCAGEVAAEAGNNICGIGVAYNARIGGVRMLDGFVTDAVEAASLNLNPQYIDIYSASWGPDDNGEVVDGPGPLTREAFASGIQKGRGGLGSIFVWASGNGGSYYDSCNCDGYTNSIYTLSISSTSKNGVKPWYLEECASTVASTYSSGSFNEPQIVTIDLRKKCTSTHTGTSASAPIAAGIVALALEANKNLTWRDIQYITILTARPEPMTDGQWTRNALGRNVSLRYGYGLMDAVAMVNYAKLWVKLPEKHICEVVSKEFRVPLINSVVRKSYLKVDGCQGTTNGVQYLEHVQAQISLTYSRRGDLKIMLTSPNGTRSVLLPPRPNDLVATTFDNWPFLTVHFWGEYAIGEWLLEIEDVSNHHSSSGTLTDWKLILHGTQENPVKHRMKSGFGNSITDSNDLEVFTTKSEDQIDKGSNLSTNQSPDSLCHKDCIDGCHGETAFDCKACKYFKLHSNGKCVSSCPKGFYGNPETQLCHHCIDQCQLCTGPLVTNCKSCEDGFYMDKANQKCSPCKKPCDTCQHNASNCTSCSKDYRLSGNTCVQTSVCAASEYRVDGECFPCFRMCASCYGPGEKQCLTCSSNFILTKGSCFPTPCSMGFYQDINGTSNSPICKRCHESCLTCRGSSSLDCNLCRSSYIKFKNECKLSTASIFCKTAECLQQHQNEAKTHTNFTFLLVFFSIILLMIFISFMILYFSLSHHKFCWANRYEKVGDQSSNKLVLSGDSGDEDEEKIEIK</sequence>
<keyword evidence="5" id="KW-0165">Cleavage on pair of basic residues</keyword>
<dbReference type="InterPro" id="IPR036852">
    <property type="entry name" value="Peptidase_S8/S53_dom_sf"/>
</dbReference>
<dbReference type="PANTHER" id="PTHR42884:SF23">
    <property type="entry name" value="FURIN-LIKE PROTEASE 2"/>
    <property type="match status" value="1"/>
</dbReference>
<dbReference type="InterPro" id="IPR006212">
    <property type="entry name" value="Furin_repeat"/>
</dbReference>
<dbReference type="Pfam" id="PF16470">
    <property type="entry name" value="S8_pro-domain"/>
    <property type="match status" value="1"/>
</dbReference>
<dbReference type="PROSITE" id="PS51829">
    <property type="entry name" value="P_HOMO_B"/>
    <property type="match status" value="1"/>
</dbReference>
<keyword evidence="6" id="KW-0732">Signal</keyword>
<dbReference type="PROSITE" id="PS00138">
    <property type="entry name" value="SUBTILASE_SER"/>
    <property type="match status" value="1"/>
</dbReference>
<evidence type="ECO:0000256" key="16">
    <source>
        <dbReference type="SAM" id="MobiDB-lite"/>
    </source>
</evidence>
<keyword evidence="20" id="KW-1185">Reference proteome</keyword>
<evidence type="ECO:0000256" key="8">
    <source>
        <dbReference type="ARBA" id="ARBA00022825"/>
    </source>
</evidence>
<organism evidence="20 21">
    <name type="scientific">Octopus sinensis</name>
    <name type="common">East Asian common octopus</name>
    <dbReference type="NCBI Taxonomy" id="2607531"/>
    <lineage>
        <taxon>Eukaryota</taxon>
        <taxon>Metazoa</taxon>
        <taxon>Spiralia</taxon>
        <taxon>Lophotrochozoa</taxon>
        <taxon>Mollusca</taxon>
        <taxon>Cephalopoda</taxon>
        <taxon>Coleoidea</taxon>
        <taxon>Octopodiformes</taxon>
        <taxon>Octopoda</taxon>
        <taxon>Incirrata</taxon>
        <taxon>Octopodidae</taxon>
        <taxon>Octopus</taxon>
    </lineage>
</organism>
<comment type="caution">
    <text evidence="14">Lacks conserved residue(s) required for the propagation of feature annotation.</text>
</comment>
<evidence type="ECO:0000256" key="14">
    <source>
        <dbReference type="PROSITE-ProRule" id="PRU00206"/>
    </source>
</evidence>
<dbReference type="GO" id="GO:0008038">
    <property type="term" value="P:neuron recognition"/>
    <property type="evidence" value="ECO:0007669"/>
    <property type="project" value="UniProtKB-ARBA"/>
</dbReference>
<feature type="disulfide bond" evidence="14">
    <location>
        <begin position="808"/>
        <end position="821"/>
    </location>
</feature>
<dbReference type="PROSITE" id="PS00137">
    <property type="entry name" value="SUBTILASE_HIS"/>
    <property type="match status" value="1"/>
</dbReference>
<evidence type="ECO:0000256" key="6">
    <source>
        <dbReference type="ARBA" id="ARBA00022729"/>
    </source>
</evidence>
<dbReference type="GO" id="GO:0008104">
    <property type="term" value="P:intracellular protein localization"/>
    <property type="evidence" value="ECO:0007669"/>
    <property type="project" value="UniProtKB-ARBA"/>
</dbReference>
<evidence type="ECO:0000259" key="18">
    <source>
        <dbReference type="PROSITE" id="PS50050"/>
    </source>
</evidence>
<dbReference type="Gene3D" id="2.60.120.260">
    <property type="entry name" value="Galactose-binding domain-like"/>
    <property type="match status" value="1"/>
</dbReference>
<dbReference type="AlphaFoldDB" id="A0A7E6EMF9"/>
<feature type="active site" description="Charge relay system" evidence="13 15">
    <location>
        <position position="462"/>
    </location>
</feature>
<dbReference type="SUPFAM" id="SSF52743">
    <property type="entry name" value="Subtilisin-like"/>
    <property type="match status" value="1"/>
</dbReference>
<dbReference type="PROSITE" id="PS50050">
    <property type="entry name" value="TNFR_NGFR_2"/>
    <property type="match status" value="1"/>
</dbReference>
<dbReference type="Pfam" id="PF01483">
    <property type="entry name" value="P_proprotein"/>
    <property type="match status" value="1"/>
</dbReference>
<evidence type="ECO:0000256" key="15">
    <source>
        <dbReference type="PROSITE-ProRule" id="PRU01240"/>
    </source>
</evidence>
<dbReference type="InterPro" id="IPR038466">
    <property type="entry name" value="S8_pro-domain_sf"/>
</dbReference>
<dbReference type="Gene3D" id="3.30.70.850">
    <property type="entry name" value="Peptidase S8, pro-domain"/>
    <property type="match status" value="1"/>
</dbReference>
<dbReference type="GO" id="GO:0016485">
    <property type="term" value="P:protein processing"/>
    <property type="evidence" value="ECO:0007669"/>
    <property type="project" value="TreeGrafter"/>
</dbReference>
<protein>
    <submittedName>
        <fullName evidence="21">Proprotein convertase subtilisin/kexin type 4 isoform X1</fullName>
    </submittedName>
</protein>
<dbReference type="InterPro" id="IPR001368">
    <property type="entry name" value="TNFR/NGFR_Cys_rich_reg"/>
</dbReference>
<dbReference type="PROSITE" id="PS00136">
    <property type="entry name" value="SUBTILASE_ASP"/>
    <property type="match status" value="1"/>
</dbReference>
<evidence type="ECO:0000256" key="9">
    <source>
        <dbReference type="ARBA" id="ARBA00023136"/>
    </source>
</evidence>
<evidence type="ECO:0000256" key="5">
    <source>
        <dbReference type="ARBA" id="ARBA00022685"/>
    </source>
</evidence>
<keyword evidence="9 17" id="KW-0472">Membrane</keyword>
<dbReference type="InterPro" id="IPR008979">
    <property type="entry name" value="Galactose-bd-like_sf"/>
</dbReference>
<keyword evidence="17" id="KW-1133">Transmembrane helix</keyword>
<evidence type="ECO:0000256" key="3">
    <source>
        <dbReference type="ARBA" id="ARBA00005325"/>
    </source>
</evidence>
<evidence type="ECO:0000259" key="19">
    <source>
        <dbReference type="PROSITE" id="PS51829"/>
    </source>
</evidence>
<dbReference type="InterPro" id="IPR023827">
    <property type="entry name" value="Peptidase_S8_Asp-AS"/>
</dbReference>
<evidence type="ECO:0000313" key="20">
    <source>
        <dbReference type="Proteomes" id="UP000515154"/>
    </source>
</evidence>
<evidence type="ECO:0000256" key="13">
    <source>
        <dbReference type="PIRSR" id="PIRSR615500-1"/>
    </source>
</evidence>
<dbReference type="InterPro" id="IPR022398">
    <property type="entry name" value="Peptidase_S8_His-AS"/>
</dbReference>
<dbReference type="InterPro" id="IPR023828">
    <property type="entry name" value="Peptidase_S8_Ser-AS"/>
</dbReference>
<feature type="domain" description="TNFR-Cys" evidence="18">
    <location>
        <begin position="787"/>
        <end position="832"/>
    </location>
</feature>
<keyword evidence="4 15" id="KW-0645">Protease</keyword>
<dbReference type="InterPro" id="IPR009030">
    <property type="entry name" value="Growth_fac_rcpt_cys_sf"/>
</dbReference>
<dbReference type="FunFam" id="3.30.70.850:FF:000001">
    <property type="entry name" value="Proprotein convertase subtilisin/kexin type 5"/>
    <property type="match status" value="1"/>
</dbReference>
<evidence type="ECO:0000256" key="12">
    <source>
        <dbReference type="ARBA" id="ARBA00023180"/>
    </source>
</evidence>
<evidence type="ECO:0000256" key="2">
    <source>
        <dbReference type="ARBA" id="ARBA00004370"/>
    </source>
</evidence>
<keyword evidence="10" id="KW-0865">Zymogen</keyword>
<dbReference type="RefSeq" id="XP_036356826.1">
    <property type="nucleotide sequence ID" value="XM_036500933.1"/>
</dbReference>
<comment type="subcellular location">
    <subcellularLocation>
        <location evidence="2">Membrane</location>
    </subcellularLocation>
</comment>